<sequence length="129" mass="14763">MNISDLEVSFRRTGHIHLLKKQKQNRLQEKSLLQERRVQGFMSVQRSKPRRPIHHSRARCISFILEQKGKKSPPENPQAAADESAFSTYFISPTTSRCGDTERDFFPPALPLPIDWLIVVVHSLGNALT</sequence>
<reference evidence="1 2" key="1">
    <citation type="submission" date="2021-06" db="EMBL/GenBank/DDBJ databases">
        <title>Caerostris extrusa draft genome.</title>
        <authorList>
            <person name="Kono N."/>
            <person name="Arakawa K."/>
        </authorList>
    </citation>
    <scope>NUCLEOTIDE SEQUENCE [LARGE SCALE GENOMIC DNA]</scope>
</reference>
<organism evidence="1 2">
    <name type="scientific">Caerostris extrusa</name>
    <name type="common">Bark spider</name>
    <name type="synonym">Caerostris bankana</name>
    <dbReference type="NCBI Taxonomy" id="172846"/>
    <lineage>
        <taxon>Eukaryota</taxon>
        <taxon>Metazoa</taxon>
        <taxon>Ecdysozoa</taxon>
        <taxon>Arthropoda</taxon>
        <taxon>Chelicerata</taxon>
        <taxon>Arachnida</taxon>
        <taxon>Araneae</taxon>
        <taxon>Araneomorphae</taxon>
        <taxon>Entelegynae</taxon>
        <taxon>Araneoidea</taxon>
        <taxon>Araneidae</taxon>
        <taxon>Caerostris</taxon>
    </lineage>
</organism>
<proteinExistence type="predicted"/>
<dbReference type="AlphaFoldDB" id="A0AAV4R5G7"/>
<keyword evidence="2" id="KW-1185">Reference proteome</keyword>
<accession>A0AAV4R5G7</accession>
<comment type="caution">
    <text evidence="1">The sequence shown here is derived from an EMBL/GenBank/DDBJ whole genome shotgun (WGS) entry which is preliminary data.</text>
</comment>
<protein>
    <submittedName>
        <fullName evidence="1">Uncharacterized protein</fullName>
    </submittedName>
</protein>
<dbReference type="EMBL" id="BPLR01007252">
    <property type="protein sequence ID" value="GIY15602.1"/>
    <property type="molecule type" value="Genomic_DNA"/>
</dbReference>
<evidence type="ECO:0000313" key="2">
    <source>
        <dbReference type="Proteomes" id="UP001054945"/>
    </source>
</evidence>
<evidence type="ECO:0000313" key="1">
    <source>
        <dbReference type="EMBL" id="GIY15602.1"/>
    </source>
</evidence>
<name>A0AAV4R5G7_CAEEX</name>
<dbReference type="Proteomes" id="UP001054945">
    <property type="component" value="Unassembled WGS sequence"/>
</dbReference>
<gene>
    <name evidence="1" type="ORF">CEXT_412071</name>
</gene>